<evidence type="ECO:0000313" key="1">
    <source>
        <dbReference type="EMBL" id="MDQ1120673.1"/>
    </source>
</evidence>
<accession>A0AAW8GEP5</accession>
<keyword evidence="1" id="KW-0966">Cell projection</keyword>
<dbReference type="AlphaFoldDB" id="A0AAW8GEP5"/>
<proteinExistence type="predicted"/>
<dbReference type="Proteomes" id="UP001234354">
    <property type="component" value="Unassembled WGS sequence"/>
</dbReference>
<protein>
    <submittedName>
        <fullName evidence="1">Flagellar basal-body rod protein FlgB</fullName>
    </submittedName>
</protein>
<keyword evidence="1" id="KW-0969">Cilium</keyword>
<organism evidence="1 2">
    <name type="scientific">Pseudoxanthomonas winnipegensis</name>
    <dbReference type="NCBI Taxonomy" id="2480810"/>
    <lineage>
        <taxon>Bacteria</taxon>
        <taxon>Pseudomonadati</taxon>
        <taxon>Pseudomonadota</taxon>
        <taxon>Gammaproteobacteria</taxon>
        <taxon>Lysobacterales</taxon>
        <taxon>Lysobacteraceae</taxon>
        <taxon>Pseudoxanthomonas</taxon>
    </lineage>
</organism>
<gene>
    <name evidence="1" type="ORF">QE383_002981</name>
</gene>
<evidence type="ECO:0000313" key="2">
    <source>
        <dbReference type="Proteomes" id="UP001234354"/>
    </source>
</evidence>
<name>A0AAW8GEP5_9GAMM</name>
<reference evidence="1" key="1">
    <citation type="submission" date="2023-07" db="EMBL/GenBank/DDBJ databases">
        <title>Functional and genomic diversity of the sorghum phyllosphere microbiome.</title>
        <authorList>
            <person name="Shade A."/>
        </authorList>
    </citation>
    <scope>NUCLEOTIDE SEQUENCE</scope>
    <source>
        <strain evidence="1">SORGH_AS_0908</strain>
    </source>
</reference>
<sequence>MSEVMLIDAVKMALDVNQLRAQVASMNIVNAGSVGATHFTIDDTQVNTFLASVAEHGGEVQPPLEMPNAVVSEQYGAVRPTLDELVSDSVTAGLEYQALSESLGRHFALLRLAMTGRSS</sequence>
<keyword evidence="1" id="KW-0282">Flagellum</keyword>
<dbReference type="EMBL" id="JAUTBB010000001">
    <property type="protein sequence ID" value="MDQ1120673.1"/>
    <property type="molecule type" value="Genomic_DNA"/>
</dbReference>
<comment type="caution">
    <text evidence="1">The sequence shown here is derived from an EMBL/GenBank/DDBJ whole genome shotgun (WGS) entry which is preliminary data.</text>
</comment>